<dbReference type="RefSeq" id="WP_016812750.1">
    <property type="nucleotide sequence ID" value="NZ_BOQM01000046.1"/>
</dbReference>
<dbReference type="AlphaFoldDB" id="A0A542XQS8"/>
<keyword evidence="5" id="KW-0808">Transferase</keyword>
<dbReference type="Proteomes" id="UP000315983">
    <property type="component" value="Unassembled WGS sequence"/>
</dbReference>
<dbReference type="GO" id="GO:0006241">
    <property type="term" value="P:CTP biosynthetic process"/>
    <property type="evidence" value="ECO:0007669"/>
    <property type="project" value="InterPro"/>
</dbReference>
<evidence type="ECO:0000313" key="7">
    <source>
        <dbReference type="Proteomes" id="UP000677457"/>
    </source>
</evidence>
<feature type="domain" description="Nucleoside diphosphate kinase-like" evidence="3">
    <location>
        <begin position="50"/>
        <end position="196"/>
    </location>
</feature>
<proteinExistence type="inferred from homology"/>
<dbReference type="InterPro" id="IPR034907">
    <property type="entry name" value="NDK-like_dom"/>
</dbReference>
<reference evidence="4 7" key="2">
    <citation type="submission" date="2021-03" db="EMBL/GenBank/DDBJ databases">
        <title>Whole genome shotgun sequence of Salinispora arenicola NBRC 105043.</title>
        <authorList>
            <person name="Komaki H."/>
            <person name="Tamura T."/>
        </authorList>
    </citation>
    <scope>NUCLEOTIDE SEQUENCE [LARGE SCALE GENOMIC DNA]</scope>
    <source>
        <strain evidence="4 7">NBRC 105043</strain>
    </source>
</reference>
<evidence type="ECO:0000256" key="1">
    <source>
        <dbReference type="PROSITE-ProRule" id="PRU00706"/>
    </source>
</evidence>
<keyword evidence="5" id="KW-0418">Kinase</keyword>
<accession>A0A542XQS8</accession>
<dbReference type="EMBL" id="VFOL01000001">
    <property type="protein sequence ID" value="TQL38197.1"/>
    <property type="molecule type" value="Genomic_DNA"/>
</dbReference>
<organism evidence="5 6">
    <name type="scientific">Salinispora arenicola</name>
    <dbReference type="NCBI Taxonomy" id="168697"/>
    <lineage>
        <taxon>Bacteria</taxon>
        <taxon>Bacillati</taxon>
        <taxon>Actinomycetota</taxon>
        <taxon>Actinomycetes</taxon>
        <taxon>Micromonosporales</taxon>
        <taxon>Micromonosporaceae</taxon>
        <taxon>Salinispora</taxon>
    </lineage>
</organism>
<dbReference type="Gene3D" id="3.30.70.141">
    <property type="entry name" value="Nucleoside diphosphate kinase-like domain"/>
    <property type="match status" value="1"/>
</dbReference>
<evidence type="ECO:0000259" key="3">
    <source>
        <dbReference type="SMART" id="SM00562"/>
    </source>
</evidence>
<comment type="caution">
    <text evidence="5">The sequence shown here is derived from an EMBL/GenBank/DDBJ whole genome shotgun (WGS) entry which is preliminary data.</text>
</comment>
<dbReference type="EMBL" id="BOQM01000046">
    <property type="protein sequence ID" value="GIM87822.1"/>
    <property type="molecule type" value="Genomic_DNA"/>
</dbReference>
<protein>
    <submittedName>
        <fullName evidence="5">Nucleoside diphosphate kinase</fullName>
    </submittedName>
</protein>
<comment type="caution">
    <text evidence="1">Lacks conserved residue(s) required for the propagation of feature annotation.</text>
</comment>
<reference evidence="5 6" key="1">
    <citation type="submission" date="2019-06" db="EMBL/GenBank/DDBJ databases">
        <title>Sequencing the genomes of 1000 actinobacteria strains.</title>
        <authorList>
            <person name="Klenk H.-P."/>
        </authorList>
    </citation>
    <scope>NUCLEOTIDE SEQUENCE [LARGE SCALE GENOMIC DNA]</scope>
    <source>
        <strain evidence="5 6">DSM 44819</strain>
    </source>
</reference>
<comment type="similarity">
    <text evidence="1 2">Belongs to the NDK family.</text>
</comment>
<keyword evidence="7" id="KW-1185">Reference proteome</keyword>
<dbReference type="SMART" id="SM00562">
    <property type="entry name" value="NDK"/>
    <property type="match status" value="1"/>
</dbReference>
<dbReference type="Pfam" id="PF00334">
    <property type="entry name" value="NDK"/>
    <property type="match status" value="1"/>
</dbReference>
<dbReference type="InterPro" id="IPR001564">
    <property type="entry name" value="Nucleoside_diP_kinase"/>
</dbReference>
<dbReference type="PROSITE" id="PS51374">
    <property type="entry name" value="NDPK_LIKE"/>
    <property type="match status" value="1"/>
</dbReference>
<evidence type="ECO:0000313" key="4">
    <source>
        <dbReference type="EMBL" id="GIM87822.1"/>
    </source>
</evidence>
<dbReference type="Proteomes" id="UP000677457">
    <property type="component" value="Unassembled WGS sequence"/>
</dbReference>
<dbReference type="GO" id="GO:0006228">
    <property type="term" value="P:UTP biosynthetic process"/>
    <property type="evidence" value="ECO:0007669"/>
    <property type="project" value="InterPro"/>
</dbReference>
<evidence type="ECO:0000256" key="2">
    <source>
        <dbReference type="RuleBase" id="RU004011"/>
    </source>
</evidence>
<dbReference type="PRINTS" id="PR01243">
    <property type="entry name" value="NUCDPKINASE"/>
</dbReference>
<dbReference type="GeneID" id="93772586"/>
<gene>
    <name evidence="5" type="ORF">FB564_3388</name>
    <name evidence="4" type="ORF">Sar04_45580</name>
</gene>
<dbReference type="InterPro" id="IPR036850">
    <property type="entry name" value="NDK-like_dom_sf"/>
</dbReference>
<dbReference type="SUPFAM" id="SSF54919">
    <property type="entry name" value="Nucleoside diphosphate kinase, NDK"/>
    <property type="match status" value="1"/>
</dbReference>
<dbReference type="GO" id="GO:0006183">
    <property type="term" value="P:GTP biosynthetic process"/>
    <property type="evidence" value="ECO:0007669"/>
    <property type="project" value="InterPro"/>
</dbReference>
<name>A0A542XQS8_SALAC</name>
<dbReference type="GO" id="GO:0004550">
    <property type="term" value="F:nucleoside diphosphate kinase activity"/>
    <property type="evidence" value="ECO:0007669"/>
    <property type="project" value="InterPro"/>
</dbReference>
<sequence length="326" mass="36125">MSSIAAYGPPFPEGLTHDPDKQRYHGTDSYFLEAYEQLSTLTSDPVRFAHEHAMLLMKPDAVASRSIERVIEWLREATFRIVAVRRLRMRRESVRAIWHYQLNRATPQRCLLADALCEQSDSLVVLARPAEPVDVPATVALSVNKGPADPARRRPGQLRARLGDFGFLLNLVHASDEPADLVRELGILLEHRERRALIGQALANTDQHDQTTAIARELYAAHPPHDLDFVASTRRLTRAVQDLLATTALPDEVRRALGHSLASTTSEPASWAPLVNVIWSADLPLNGWDFIVVGSHAVSLSRPRYGQLLAGADPGRWRSLATVAAS</sequence>
<evidence type="ECO:0000313" key="6">
    <source>
        <dbReference type="Proteomes" id="UP000315983"/>
    </source>
</evidence>
<evidence type="ECO:0000313" key="5">
    <source>
        <dbReference type="EMBL" id="TQL38197.1"/>
    </source>
</evidence>